<accession>A0A6S6UNF6</accession>
<gene>
    <name evidence="2" type="ORF">HELGO_WM24229</name>
</gene>
<feature type="compositionally biased region" description="Low complexity" evidence="1">
    <location>
        <begin position="77"/>
        <end position="100"/>
    </location>
</feature>
<feature type="compositionally biased region" description="Polar residues" evidence="1">
    <location>
        <begin position="1"/>
        <end position="11"/>
    </location>
</feature>
<proteinExistence type="predicted"/>
<protein>
    <submittedName>
        <fullName evidence="2">Uncharacterized protein</fullName>
    </submittedName>
</protein>
<sequence length="282" mass="29775">MNGIQPVSSFDTVLEQAAPQGQQGTPQKDSTNEAGTNDLLRGLIAAAQKNSSNNSNGSTDTGEASDDLDYSALFGLPPKAATTAKATDTAPATPAAGDTANKPNTTPVAATDTPKQNTFIASLNNKEVMNKWVDSLQSTPITLPKSIQDQIDADEGVVNMTPEMMNGLMQHAAQSALRQSVNSMLPILRELIPALTETAEQQALTSFSAKQNLGVVMNAFEGNEPLQQLANTLLASGQVDNPEQAVAQVTAMMNDINKKQHAKMNKDKPPARTVANFLDSVS</sequence>
<reference evidence="2" key="1">
    <citation type="submission" date="2020-01" db="EMBL/GenBank/DDBJ databases">
        <authorList>
            <person name="Meier V. D."/>
            <person name="Meier V D."/>
        </authorList>
    </citation>
    <scope>NUCLEOTIDE SEQUENCE</scope>
    <source>
        <strain evidence="2">HLG_WM_MAG_09</strain>
    </source>
</reference>
<name>A0A6S6UNF6_9GAMM</name>
<organism evidence="2">
    <name type="scientific">uncultured Thiotrichaceae bacterium</name>
    <dbReference type="NCBI Taxonomy" id="298394"/>
    <lineage>
        <taxon>Bacteria</taxon>
        <taxon>Pseudomonadati</taxon>
        <taxon>Pseudomonadota</taxon>
        <taxon>Gammaproteobacteria</taxon>
        <taxon>Thiotrichales</taxon>
        <taxon>Thiotrichaceae</taxon>
        <taxon>environmental samples</taxon>
    </lineage>
</organism>
<dbReference type="EMBL" id="CACVAT010000567">
    <property type="protein sequence ID" value="CAA6830183.1"/>
    <property type="molecule type" value="Genomic_DNA"/>
</dbReference>
<feature type="region of interest" description="Disordered" evidence="1">
    <location>
        <begin position="1"/>
        <end position="112"/>
    </location>
</feature>
<feature type="compositionally biased region" description="Low complexity" evidence="1">
    <location>
        <begin position="16"/>
        <end position="27"/>
    </location>
</feature>
<evidence type="ECO:0000313" key="2">
    <source>
        <dbReference type="EMBL" id="CAA6830183.1"/>
    </source>
</evidence>
<evidence type="ECO:0000256" key="1">
    <source>
        <dbReference type="SAM" id="MobiDB-lite"/>
    </source>
</evidence>
<feature type="compositionally biased region" description="Polar residues" evidence="1">
    <location>
        <begin position="101"/>
        <end position="112"/>
    </location>
</feature>
<dbReference type="AlphaFoldDB" id="A0A6S6UNF6"/>